<evidence type="ECO:0000259" key="1">
    <source>
        <dbReference type="Pfam" id="PF00534"/>
    </source>
</evidence>
<gene>
    <name evidence="2" type="primary">mshA_4</name>
    <name evidence="2" type="ORF">Dcae01_02833</name>
</gene>
<dbReference type="PANTHER" id="PTHR45947">
    <property type="entry name" value="SULFOQUINOVOSYL TRANSFERASE SQD2"/>
    <property type="match status" value="1"/>
</dbReference>
<keyword evidence="3" id="KW-1185">Reference proteome</keyword>
<sequence length="387" mass="43766">MKILMAHNYYQQPGGEDQSFLAEASMLERRGHFLQKWEVQNEKIRRGNLLATAAGTIWNGESAKHLASLLNNQNFSIAHFQNTFPLISPSAYYVAQKHGAAVVQSLRNYRLGCINGTFFREDENCELCINRNLALPGILNKCYKNSVLGSAVVAMSNGIHKYFGTYDKEIDAYIAISRFVKDKYIEIGLPAQKIHIKPNLVYPDPNFRQGEGDYAVFVGRLSREKGAVRLVKSWIDSKVEIPLYIIGDGPDKNIIEQIIADSNGKIQLLGRKSNSEVHNMMGNALFTIVPSEWHEPFGRVVIESYAVGTPVVVSNMGGLPELVEQGDTGFVYENRDDRTMIDSVEYIMSSDRKRLRENSRKLYESMYAESSNYGQMRDIYLHAMGRK</sequence>
<dbReference type="Proteomes" id="UP001423409">
    <property type="component" value="Unassembled WGS sequence"/>
</dbReference>
<dbReference type="CDD" id="cd03801">
    <property type="entry name" value="GT4_PimA-like"/>
    <property type="match status" value="1"/>
</dbReference>
<accession>A0ABP9UJP0</accession>
<evidence type="ECO:0000313" key="3">
    <source>
        <dbReference type="Proteomes" id="UP001423409"/>
    </source>
</evidence>
<feature type="domain" description="Glycosyl transferase family 1" evidence="1">
    <location>
        <begin position="209"/>
        <end position="361"/>
    </location>
</feature>
<dbReference type="PANTHER" id="PTHR45947:SF13">
    <property type="entry name" value="TRANSFERASE"/>
    <property type="match status" value="1"/>
</dbReference>
<comment type="caution">
    <text evidence="2">The sequence shown here is derived from an EMBL/GenBank/DDBJ whole genome shotgun (WGS) entry which is preliminary data.</text>
</comment>
<evidence type="ECO:0000313" key="2">
    <source>
        <dbReference type="EMBL" id="GAA5441297.1"/>
    </source>
</evidence>
<dbReference type="SUPFAM" id="SSF53756">
    <property type="entry name" value="UDP-Glycosyltransferase/glycogen phosphorylase"/>
    <property type="match status" value="1"/>
</dbReference>
<organism evidence="2 3">
    <name type="scientific">Deinococcus caeni</name>
    <dbReference type="NCBI Taxonomy" id="569127"/>
    <lineage>
        <taxon>Bacteria</taxon>
        <taxon>Thermotogati</taxon>
        <taxon>Deinococcota</taxon>
        <taxon>Deinococci</taxon>
        <taxon>Deinococcales</taxon>
        <taxon>Deinococcaceae</taxon>
        <taxon>Deinococcus</taxon>
    </lineage>
</organism>
<reference evidence="2 3" key="1">
    <citation type="submission" date="2024-02" db="EMBL/GenBank/DDBJ databases">
        <title>Deinococcus caeni NBRC 101312.</title>
        <authorList>
            <person name="Ichikawa N."/>
            <person name="Katano-Makiyama Y."/>
            <person name="Hidaka K."/>
        </authorList>
    </citation>
    <scope>NUCLEOTIDE SEQUENCE [LARGE SCALE GENOMIC DNA]</scope>
    <source>
        <strain evidence="2 3">NBRC 101312</strain>
    </source>
</reference>
<dbReference type="InterPro" id="IPR001296">
    <property type="entry name" value="Glyco_trans_1"/>
</dbReference>
<proteinExistence type="predicted"/>
<name>A0ABP9UJP0_9DEIO</name>
<dbReference type="InterPro" id="IPR050194">
    <property type="entry name" value="Glycosyltransferase_grp1"/>
</dbReference>
<dbReference type="Gene3D" id="3.40.50.2000">
    <property type="entry name" value="Glycogen Phosphorylase B"/>
    <property type="match status" value="2"/>
</dbReference>
<dbReference type="Pfam" id="PF00534">
    <property type="entry name" value="Glycos_transf_1"/>
    <property type="match status" value="1"/>
</dbReference>
<protein>
    <submittedName>
        <fullName evidence="2">D-inositol-3-phosphate glycosyltransferase</fullName>
    </submittedName>
</protein>
<dbReference type="EMBL" id="BAABQU010000044">
    <property type="protein sequence ID" value="GAA5441297.1"/>
    <property type="molecule type" value="Genomic_DNA"/>
</dbReference>
<dbReference type="RefSeq" id="WP_345446462.1">
    <property type="nucleotide sequence ID" value="NZ_BAABQU010000044.1"/>
</dbReference>